<protein>
    <submittedName>
        <fullName evidence="3">Proline rich protein</fullName>
    </submittedName>
</protein>
<feature type="compositionally biased region" description="Gly residues" evidence="1">
    <location>
        <begin position="108"/>
        <end position="127"/>
    </location>
</feature>
<keyword evidence="4" id="KW-1185">Reference proteome</keyword>
<accession>A0A0H5RU92</accession>
<reference evidence="4" key="1">
    <citation type="submission" date="2015-07" db="EMBL/GenBank/DDBJ databases">
        <authorList>
            <person name="Urmite Genomes"/>
        </authorList>
    </citation>
    <scope>NUCLEOTIDE SEQUENCE [LARGE SCALE GENOMIC DNA]</scope>
    <source>
        <strain evidence="4">type strain: ATCC 49404</strain>
    </source>
</reference>
<feature type="transmembrane region" description="Helical" evidence="2">
    <location>
        <begin position="37"/>
        <end position="63"/>
    </location>
</feature>
<sequence>MTETPPSPEPATEPVAATPAPVVAAPAENKPSRLLQALAWVGIAAGSVFIVAVVFGTGFFLGAHSGGDGHHHRGGHDRGGMMMFHRGGPDGGPGRMGPPHLMPPFGPGGPGAFGPGGPGWGPGGPGSGSERPETPTTPAPPARP</sequence>
<dbReference type="EMBL" id="CWKH01000002">
    <property type="protein sequence ID" value="CRZ17715.1"/>
    <property type="molecule type" value="Genomic_DNA"/>
</dbReference>
<name>A0A0H5RU92_9MYCO</name>
<evidence type="ECO:0000256" key="1">
    <source>
        <dbReference type="SAM" id="MobiDB-lite"/>
    </source>
</evidence>
<dbReference type="RefSeq" id="WP_159402863.1">
    <property type="nucleotide sequence ID" value="NZ_CWKH01000002.1"/>
</dbReference>
<proteinExistence type="predicted"/>
<evidence type="ECO:0000313" key="4">
    <source>
        <dbReference type="Proteomes" id="UP000199147"/>
    </source>
</evidence>
<keyword evidence="2" id="KW-0472">Membrane</keyword>
<evidence type="ECO:0000313" key="3">
    <source>
        <dbReference type="EMBL" id="CRZ17715.1"/>
    </source>
</evidence>
<dbReference type="STRING" id="146018.BN2156_04607"/>
<feature type="region of interest" description="Disordered" evidence="1">
    <location>
        <begin position="67"/>
        <end position="144"/>
    </location>
</feature>
<dbReference type="OrthoDB" id="4764860at2"/>
<gene>
    <name evidence="3" type="ORF">BN2156_04607</name>
</gene>
<organism evidence="3 4">
    <name type="scientific">Mycolicibacterium neworleansense</name>
    <dbReference type="NCBI Taxonomy" id="146018"/>
    <lineage>
        <taxon>Bacteria</taxon>
        <taxon>Bacillati</taxon>
        <taxon>Actinomycetota</taxon>
        <taxon>Actinomycetes</taxon>
        <taxon>Mycobacteriales</taxon>
        <taxon>Mycobacteriaceae</taxon>
        <taxon>Mycolicibacterium</taxon>
    </lineage>
</organism>
<keyword evidence="2" id="KW-0812">Transmembrane</keyword>
<dbReference type="AlphaFoldDB" id="A0A0H5RU92"/>
<evidence type="ECO:0000256" key="2">
    <source>
        <dbReference type="SAM" id="Phobius"/>
    </source>
</evidence>
<keyword evidence="2" id="KW-1133">Transmembrane helix</keyword>
<feature type="compositionally biased region" description="Pro residues" evidence="1">
    <location>
        <begin position="135"/>
        <end position="144"/>
    </location>
</feature>
<dbReference type="Proteomes" id="UP000199147">
    <property type="component" value="Unassembled WGS sequence"/>
</dbReference>